<evidence type="ECO:0000256" key="8">
    <source>
        <dbReference type="ARBA" id="ARBA00038120"/>
    </source>
</evidence>
<evidence type="ECO:0000256" key="7">
    <source>
        <dbReference type="ARBA" id="ARBA00037904"/>
    </source>
</evidence>
<evidence type="ECO:0000313" key="12">
    <source>
        <dbReference type="Proteomes" id="UP000231586"/>
    </source>
</evidence>
<dbReference type="Pfam" id="PF00535">
    <property type="entry name" value="Glycos_transf_2"/>
    <property type="match status" value="1"/>
</dbReference>
<dbReference type="SUPFAM" id="SSF53448">
    <property type="entry name" value="Nucleotide-diphospho-sugar transferases"/>
    <property type="match status" value="1"/>
</dbReference>
<dbReference type="Proteomes" id="UP000231586">
    <property type="component" value="Unassembled WGS sequence"/>
</dbReference>
<dbReference type="GO" id="GO:0016757">
    <property type="term" value="F:glycosyltransferase activity"/>
    <property type="evidence" value="ECO:0007669"/>
    <property type="project" value="UniProtKB-KW"/>
</dbReference>
<dbReference type="PANTHER" id="PTHR43646">
    <property type="entry name" value="GLYCOSYLTRANSFERASE"/>
    <property type="match status" value="1"/>
</dbReference>
<comment type="subcellular location">
    <subcellularLocation>
        <location evidence="1">Cell membrane</location>
    </subcellularLocation>
</comment>
<evidence type="ECO:0000256" key="9">
    <source>
        <dbReference type="ARBA" id="ARBA00040345"/>
    </source>
</evidence>
<evidence type="ECO:0000256" key="5">
    <source>
        <dbReference type="ARBA" id="ARBA00023136"/>
    </source>
</evidence>
<evidence type="ECO:0000256" key="2">
    <source>
        <dbReference type="ARBA" id="ARBA00022475"/>
    </source>
</evidence>
<dbReference type="EMBL" id="PGTZ01000006">
    <property type="protein sequence ID" value="PJI94721.1"/>
    <property type="molecule type" value="Genomic_DNA"/>
</dbReference>
<comment type="caution">
    <text evidence="11">The sequence shown here is derived from an EMBL/GenBank/DDBJ whole genome shotgun (WGS) entry which is preliminary data.</text>
</comment>
<sequence length="333" mass="35555">MSSEPSETVRDAASVSLVLTVLDEAPSVPAFLETLARQTVAPAELVVVDGGSTDGTAELFATWRPPGRTAVRVEVVPGLNIAQGRNRAIELARHDHVLVTDGGTTLHPRWVEALAAALRDGADVAAGFFEPAGGTPFAQALAAVITPLRDEIDPATFLPSSRSLGVTRAAWREAGGYPEWLDYCEDLVLDLELKRLGATFAFVPEAVVTWDARPSLAAFARQYYRYARGDGRADLWRRRHAARYAAYALGVAVLASRRPAAVPVLLVGGWLYLAKFVRRVLCHERGGATTAGLALVPVVVVTGDFAKMAGYPVGVARRVRARVQPSNHAGATA</sequence>
<dbReference type="GO" id="GO:0005886">
    <property type="term" value="C:plasma membrane"/>
    <property type="evidence" value="ECO:0007669"/>
    <property type="project" value="UniProtKB-SubCell"/>
</dbReference>
<evidence type="ECO:0000256" key="1">
    <source>
        <dbReference type="ARBA" id="ARBA00004236"/>
    </source>
</evidence>
<keyword evidence="3" id="KW-0328">Glycosyltransferase</keyword>
<protein>
    <recommendedName>
        <fullName evidence="9">4,4'-diaponeurosporenoate glycosyltransferase</fullName>
    </recommendedName>
</protein>
<dbReference type="Gene3D" id="3.90.550.10">
    <property type="entry name" value="Spore Coat Polysaccharide Biosynthesis Protein SpsA, Chain A"/>
    <property type="match status" value="1"/>
</dbReference>
<gene>
    <name evidence="11" type="ORF">CLV34_0567</name>
</gene>
<comment type="pathway">
    <text evidence="7">Carotenoid biosynthesis; staphyloxanthin biosynthesis; staphyloxanthin from farnesyl diphosphate: step 4/5.</text>
</comment>
<dbReference type="RefSeq" id="WP_100348696.1">
    <property type="nucleotide sequence ID" value="NZ_PGTZ01000006.1"/>
</dbReference>
<reference evidence="11 12" key="1">
    <citation type="submission" date="2017-11" db="EMBL/GenBank/DDBJ databases">
        <title>Genomic Encyclopedia of Archaeal and Bacterial Type Strains, Phase II (KMG-II): From Individual Species to Whole Genera.</title>
        <authorList>
            <person name="Goeker M."/>
        </authorList>
    </citation>
    <scope>NUCLEOTIDE SEQUENCE [LARGE SCALE GENOMIC DNA]</scope>
    <source>
        <strain evidence="11 12">DSM 22413</strain>
    </source>
</reference>
<comment type="function">
    <text evidence="6">Catalyzes the glycosylation of 4,4'-diaponeurosporenoate, i.e. the esterification of glucose at the C1'' position with the carboxyl group of 4,4'-diaponeurosporenic acid, to form glycosyl-4,4'-diaponeurosporenoate. This is a step in the biosynthesis of staphyloxanthin, an orange pigment present in most staphylococci strains.</text>
</comment>
<comment type="similarity">
    <text evidence="8">Belongs to the glycosyltransferase 2 family. CrtQ subfamily.</text>
</comment>
<keyword evidence="2" id="KW-1003">Cell membrane</keyword>
<evidence type="ECO:0000256" key="4">
    <source>
        <dbReference type="ARBA" id="ARBA00022679"/>
    </source>
</evidence>
<keyword evidence="12" id="KW-1185">Reference proteome</keyword>
<evidence type="ECO:0000259" key="10">
    <source>
        <dbReference type="Pfam" id="PF00535"/>
    </source>
</evidence>
<dbReference type="InterPro" id="IPR029044">
    <property type="entry name" value="Nucleotide-diphossugar_trans"/>
</dbReference>
<organism evidence="11 12">
    <name type="scientific">Luteimicrobium subarcticum</name>
    <dbReference type="NCBI Taxonomy" id="620910"/>
    <lineage>
        <taxon>Bacteria</taxon>
        <taxon>Bacillati</taxon>
        <taxon>Actinomycetota</taxon>
        <taxon>Actinomycetes</taxon>
        <taxon>Micrococcales</taxon>
        <taxon>Luteimicrobium</taxon>
    </lineage>
</organism>
<evidence type="ECO:0000256" key="3">
    <source>
        <dbReference type="ARBA" id="ARBA00022676"/>
    </source>
</evidence>
<dbReference type="AlphaFoldDB" id="A0A2M8WUV1"/>
<dbReference type="InterPro" id="IPR001173">
    <property type="entry name" value="Glyco_trans_2-like"/>
</dbReference>
<proteinExistence type="inferred from homology"/>
<name>A0A2M8WUV1_9MICO</name>
<keyword evidence="5" id="KW-0472">Membrane</keyword>
<keyword evidence="4 11" id="KW-0808">Transferase</keyword>
<evidence type="ECO:0000256" key="6">
    <source>
        <dbReference type="ARBA" id="ARBA00037281"/>
    </source>
</evidence>
<feature type="domain" description="Glycosyltransferase 2-like" evidence="10">
    <location>
        <begin position="16"/>
        <end position="136"/>
    </location>
</feature>
<accession>A0A2M8WUV1</accession>
<dbReference type="OrthoDB" id="5243838at2"/>
<evidence type="ECO:0000313" key="11">
    <source>
        <dbReference type="EMBL" id="PJI94721.1"/>
    </source>
</evidence>
<dbReference type="PANTHER" id="PTHR43646:SF2">
    <property type="entry name" value="GLYCOSYLTRANSFERASE 2-LIKE DOMAIN-CONTAINING PROTEIN"/>
    <property type="match status" value="1"/>
</dbReference>